<name>A0A2J6PF20_9HELO</name>
<evidence type="ECO:0000256" key="1">
    <source>
        <dbReference type="SAM" id="MobiDB-lite"/>
    </source>
</evidence>
<feature type="transmembrane region" description="Helical" evidence="2">
    <location>
        <begin position="152"/>
        <end position="173"/>
    </location>
</feature>
<feature type="transmembrane region" description="Helical" evidence="2">
    <location>
        <begin position="634"/>
        <end position="654"/>
    </location>
</feature>
<feature type="region of interest" description="Disordered" evidence="1">
    <location>
        <begin position="1"/>
        <end position="70"/>
    </location>
</feature>
<keyword evidence="2" id="KW-0812">Transmembrane</keyword>
<reference evidence="3 4" key="1">
    <citation type="submission" date="2016-05" db="EMBL/GenBank/DDBJ databases">
        <title>A degradative enzymes factory behind the ericoid mycorrhizal symbiosis.</title>
        <authorList>
            <consortium name="DOE Joint Genome Institute"/>
            <person name="Martino E."/>
            <person name="Morin E."/>
            <person name="Grelet G."/>
            <person name="Kuo A."/>
            <person name="Kohler A."/>
            <person name="Daghino S."/>
            <person name="Barry K."/>
            <person name="Choi C."/>
            <person name="Cichocki N."/>
            <person name="Clum A."/>
            <person name="Copeland A."/>
            <person name="Hainaut M."/>
            <person name="Haridas S."/>
            <person name="Labutti K."/>
            <person name="Lindquist E."/>
            <person name="Lipzen A."/>
            <person name="Khouja H.-R."/>
            <person name="Murat C."/>
            <person name="Ohm R."/>
            <person name="Olson A."/>
            <person name="Spatafora J."/>
            <person name="Veneault-Fourrey C."/>
            <person name="Henrissat B."/>
            <person name="Grigoriev I."/>
            <person name="Martin F."/>
            <person name="Perotto S."/>
        </authorList>
    </citation>
    <scope>NUCLEOTIDE SEQUENCE [LARGE SCALE GENOMIC DNA]</scope>
    <source>
        <strain evidence="3 4">UAMH 7357</strain>
    </source>
</reference>
<proteinExistence type="predicted"/>
<keyword evidence="4" id="KW-1185">Reference proteome</keyword>
<dbReference type="OrthoDB" id="3692311at2759"/>
<keyword evidence="2" id="KW-1133">Transmembrane helix</keyword>
<accession>A0A2J6PF20</accession>
<organism evidence="3 4">
    <name type="scientific">Hyaloscypha hepaticicola</name>
    <dbReference type="NCBI Taxonomy" id="2082293"/>
    <lineage>
        <taxon>Eukaryota</taxon>
        <taxon>Fungi</taxon>
        <taxon>Dikarya</taxon>
        <taxon>Ascomycota</taxon>
        <taxon>Pezizomycotina</taxon>
        <taxon>Leotiomycetes</taxon>
        <taxon>Helotiales</taxon>
        <taxon>Hyaloscyphaceae</taxon>
        <taxon>Hyaloscypha</taxon>
    </lineage>
</organism>
<feature type="transmembrane region" description="Helical" evidence="2">
    <location>
        <begin position="117"/>
        <end position="140"/>
    </location>
</feature>
<dbReference type="AlphaFoldDB" id="A0A2J6PF20"/>
<dbReference type="EMBL" id="KZ613545">
    <property type="protein sequence ID" value="PMD12641.1"/>
    <property type="molecule type" value="Genomic_DNA"/>
</dbReference>
<dbReference type="Proteomes" id="UP000235672">
    <property type="component" value="Unassembled WGS sequence"/>
</dbReference>
<evidence type="ECO:0000256" key="2">
    <source>
        <dbReference type="SAM" id="Phobius"/>
    </source>
</evidence>
<gene>
    <name evidence="3" type="ORF">NA56DRAFT_478755</name>
</gene>
<protein>
    <submittedName>
        <fullName evidence="3">Uncharacterized protein</fullName>
    </submittedName>
</protein>
<feature type="transmembrane region" description="Helical" evidence="2">
    <location>
        <begin position="215"/>
        <end position="237"/>
    </location>
</feature>
<evidence type="ECO:0000313" key="4">
    <source>
        <dbReference type="Proteomes" id="UP000235672"/>
    </source>
</evidence>
<keyword evidence="2" id="KW-0472">Membrane</keyword>
<dbReference type="STRING" id="1745343.A0A2J6PF20"/>
<feature type="compositionally biased region" description="Pro residues" evidence="1">
    <location>
        <begin position="37"/>
        <end position="51"/>
    </location>
</feature>
<sequence>MELRGGSRNGAVHRTFDNDSPATMEEIPIMDDIPTRSPYPPGVGSPSPPSTPGHQRGRSEHQNLLPPTSRNLFHYSTTREFRYDQPEDEAGEGRDSPIWKGVARSLNRTRKQKWRDIVVDCIAIAVGLPFFALAGAMIRLDGRPVKGHQENILNQCIKGAATLFPLVFSVIVGRAMAKVASWKVERGSTVGLLERLMGSRTVGGTIITQFRLWRFSLVGLALILLWLLSPVGGQAVLRILSTTSTEAISNATVNYLNSRQQVYAGWPAFDSWYPGFAGIFTASLLAPAAVKTGPTDLWGNLKIPYFSTLSDVAEDSNGWKQVPETNFNPSYSSIFGIPMSGVPAGNTTFNIQSTYVELSCSNRTSARTRYLNSFSNPGLISTNGPFVSAQNVTYQTLWTMGYLGDNVTSLTNNITIQSLDSLSNQTESEIFLPGLLLYQDFTGFQNVTSIYCVPTQQYIESEITCTQSSISATQACGVTAQRLSVLSHVPNTLTLMSYPQVFNGLSSLLPRSTQQLNHIDLFQNYLEQPLSNSYIQSTPWPSFSTTPTESRLLNISLQNFGDRLGSLINAFLHGAQMNSTTYLTGEASSLPVQAATTDPAMMNRQLKALLPSLTIPTSSTTQGPETYTISIPFLTLYLFASLMIPLSAIVSLILSRLTLSRDYLGYVSSLARESRYVEFPNGGVGLDGMQWSKMCAARRVRLGDVGDVDGGWSIGTGVALKVGRFGLGDYLKTKGLDGRKLYL</sequence>
<evidence type="ECO:0000313" key="3">
    <source>
        <dbReference type="EMBL" id="PMD12641.1"/>
    </source>
</evidence>